<reference evidence="1 2" key="1">
    <citation type="journal article" date="2017" name="BMC Genomics">
        <title>Comparative genomic and phylogenomic analyses of the Bifidobacteriaceae family.</title>
        <authorList>
            <person name="Lugli G.A."/>
            <person name="Milani C."/>
            <person name="Turroni F."/>
            <person name="Duranti S."/>
            <person name="Mancabelli L."/>
            <person name="Mangifesta M."/>
            <person name="Ferrario C."/>
            <person name="Modesto M."/>
            <person name="Mattarelli P."/>
            <person name="Jiri K."/>
            <person name="van Sinderen D."/>
            <person name="Ventura M."/>
        </authorList>
    </citation>
    <scope>NUCLEOTIDE SEQUENCE [LARGE SCALE GENOMIC DNA]</scope>
    <source>
        <strain evidence="1 2">DSM 24762</strain>
    </source>
</reference>
<evidence type="ECO:0000313" key="1">
    <source>
        <dbReference type="EMBL" id="OZG53057.1"/>
    </source>
</evidence>
<sequence length="413" mass="47073">MSKAHDEATCRRNKRLVIKGELSEPIHGYFIDSPLWETLPLEQRRLVTIYALASEHPYWPVASFSAALLLGAPLTDYLLTNFCTRVYFATDQNTHMHPRKTLPVDFVILKDSRNYAIMDEAFAAWHPHSDSVFTSGKAAARLYSSITENLGILNGIITTSPLETIYTILCSGAPYGQCLSVCDELARLYGITAEDITHFMETKAYSWYHQLILFKSSHIDAHSENGGESLARARMILEGFEDPTLQIVIPNPLYDPNLPRSEAHRRHNTKTLRPDFLWLLDEEGKVVHEPVAVPLPEGYRCVIAEMDGFDKYHNTAMLSSSNARDSKDAWYQEKDRDVALQILGFTIIHFSYDDVTENNGKRLCDLLNLARIPHISTVEKKRRIHLAKKYGDFSILCSELRQKYLQSRNKHAT</sequence>
<accession>A0A261F1R9</accession>
<name>A0A261F1R9_9BIFI</name>
<organism evidence="1 2">
    <name type="scientific">Alloscardovia macacae</name>
    <dbReference type="NCBI Taxonomy" id="1160091"/>
    <lineage>
        <taxon>Bacteria</taxon>
        <taxon>Bacillati</taxon>
        <taxon>Actinomycetota</taxon>
        <taxon>Actinomycetes</taxon>
        <taxon>Bifidobacteriales</taxon>
        <taxon>Bifidobacteriaceae</taxon>
        <taxon>Alloscardovia</taxon>
    </lineage>
</organism>
<dbReference type="Proteomes" id="UP000243657">
    <property type="component" value="Unassembled WGS sequence"/>
</dbReference>
<proteinExistence type="predicted"/>
<dbReference type="AlphaFoldDB" id="A0A261F1R9"/>
<comment type="caution">
    <text evidence="1">The sequence shown here is derived from an EMBL/GenBank/DDBJ whole genome shotgun (WGS) entry which is preliminary data.</text>
</comment>
<protein>
    <submittedName>
        <fullName evidence="1">Uncharacterized protein</fullName>
    </submittedName>
</protein>
<gene>
    <name evidence="1" type="ORF">ALMA_1359</name>
</gene>
<dbReference type="EMBL" id="MWWT01000009">
    <property type="protein sequence ID" value="OZG53057.1"/>
    <property type="molecule type" value="Genomic_DNA"/>
</dbReference>
<keyword evidence="2" id="KW-1185">Reference proteome</keyword>
<evidence type="ECO:0000313" key="2">
    <source>
        <dbReference type="Proteomes" id="UP000243657"/>
    </source>
</evidence>